<dbReference type="AlphaFoldDB" id="A0A6A6EBD9"/>
<sequence length="373" mass="39152">MKSRSLLASFVFLGEISAANLTTTPLFPTANGSCSDAVCGYAPPRGSQIYWLPFRAATTITAATVRVIVRENTTRTTTVFNALPSGFELPPTNAAGTRTTAVTLQGSTTELAYPSNIGSYGSVAAWQGALSRNGVCTTATTWENITLTAHPPIRSSDLVGHTTDSADPAGLYYSAQWVEWFAPKDFLSSIMPEEGVFQSCTIRVPAPLVAVSGVRFLTATTTEHESNPTSSSPPKSINTPVRTAAPFQATSSNVPSTPSGGGIDDFADVIASLAAAIASIRATSLPTPRSSIALATKPSLFPSPNTEIKPSLPSTQTTDIPPVTPRPLTINNNVFTAAPGQGISYIINGQTDKREIISNGHKRRTGGVHRSSI</sequence>
<organism evidence="3 4">
    <name type="scientific">Zopfia rhizophila CBS 207.26</name>
    <dbReference type="NCBI Taxonomy" id="1314779"/>
    <lineage>
        <taxon>Eukaryota</taxon>
        <taxon>Fungi</taxon>
        <taxon>Dikarya</taxon>
        <taxon>Ascomycota</taxon>
        <taxon>Pezizomycotina</taxon>
        <taxon>Dothideomycetes</taxon>
        <taxon>Dothideomycetes incertae sedis</taxon>
        <taxon>Zopfiaceae</taxon>
        <taxon>Zopfia</taxon>
    </lineage>
</organism>
<feature type="chain" id="PRO_5025576226" evidence="2">
    <location>
        <begin position="19"/>
        <end position="373"/>
    </location>
</feature>
<proteinExistence type="predicted"/>
<keyword evidence="4" id="KW-1185">Reference proteome</keyword>
<feature type="compositionally biased region" description="Polar residues" evidence="1">
    <location>
        <begin position="227"/>
        <end position="240"/>
    </location>
</feature>
<gene>
    <name evidence="3" type="ORF">K469DRAFT_108579</name>
</gene>
<feature type="region of interest" description="Disordered" evidence="1">
    <location>
        <begin position="304"/>
        <end position="323"/>
    </location>
</feature>
<feature type="region of interest" description="Disordered" evidence="1">
    <location>
        <begin position="221"/>
        <end position="240"/>
    </location>
</feature>
<evidence type="ECO:0000256" key="2">
    <source>
        <dbReference type="SAM" id="SignalP"/>
    </source>
</evidence>
<dbReference type="OrthoDB" id="3945824at2759"/>
<keyword evidence="2" id="KW-0732">Signal</keyword>
<evidence type="ECO:0000313" key="3">
    <source>
        <dbReference type="EMBL" id="KAF2187848.1"/>
    </source>
</evidence>
<feature type="signal peptide" evidence="2">
    <location>
        <begin position="1"/>
        <end position="18"/>
    </location>
</feature>
<evidence type="ECO:0000256" key="1">
    <source>
        <dbReference type="SAM" id="MobiDB-lite"/>
    </source>
</evidence>
<dbReference type="EMBL" id="ML994626">
    <property type="protein sequence ID" value="KAF2187848.1"/>
    <property type="molecule type" value="Genomic_DNA"/>
</dbReference>
<protein>
    <submittedName>
        <fullName evidence="3">Uncharacterized protein</fullName>
    </submittedName>
</protein>
<feature type="compositionally biased region" description="Polar residues" evidence="1">
    <location>
        <begin position="304"/>
        <end position="319"/>
    </location>
</feature>
<dbReference type="Proteomes" id="UP000800200">
    <property type="component" value="Unassembled WGS sequence"/>
</dbReference>
<evidence type="ECO:0000313" key="4">
    <source>
        <dbReference type="Proteomes" id="UP000800200"/>
    </source>
</evidence>
<reference evidence="3" key="1">
    <citation type="journal article" date="2020" name="Stud. Mycol.">
        <title>101 Dothideomycetes genomes: a test case for predicting lifestyles and emergence of pathogens.</title>
        <authorList>
            <person name="Haridas S."/>
            <person name="Albert R."/>
            <person name="Binder M."/>
            <person name="Bloem J."/>
            <person name="Labutti K."/>
            <person name="Salamov A."/>
            <person name="Andreopoulos B."/>
            <person name="Baker S."/>
            <person name="Barry K."/>
            <person name="Bills G."/>
            <person name="Bluhm B."/>
            <person name="Cannon C."/>
            <person name="Castanera R."/>
            <person name="Culley D."/>
            <person name="Daum C."/>
            <person name="Ezra D."/>
            <person name="Gonzalez J."/>
            <person name="Henrissat B."/>
            <person name="Kuo A."/>
            <person name="Liang C."/>
            <person name="Lipzen A."/>
            <person name="Lutzoni F."/>
            <person name="Magnuson J."/>
            <person name="Mondo S."/>
            <person name="Nolan M."/>
            <person name="Ohm R."/>
            <person name="Pangilinan J."/>
            <person name="Park H.-J."/>
            <person name="Ramirez L."/>
            <person name="Alfaro M."/>
            <person name="Sun H."/>
            <person name="Tritt A."/>
            <person name="Yoshinaga Y."/>
            <person name="Zwiers L.-H."/>
            <person name="Turgeon B."/>
            <person name="Goodwin S."/>
            <person name="Spatafora J."/>
            <person name="Crous P."/>
            <person name="Grigoriev I."/>
        </authorList>
    </citation>
    <scope>NUCLEOTIDE SEQUENCE</scope>
    <source>
        <strain evidence="3">CBS 207.26</strain>
    </source>
</reference>
<accession>A0A6A6EBD9</accession>
<name>A0A6A6EBD9_9PEZI</name>